<keyword evidence="4" id="KW-0843">Virulence</keyword>
<sequence>MSLLQKLNFTEQSIVSYFKDCNLRNDHNVIFTTIDDDTFVVVNEDNILHSIRLLPFDKITFFNSFNNGLIKENIIYKVLDIDTQNYFISSSFSLLDILKKRACELKLEDLSFALIKEDSDLHDSSITLMNNWLFTKGLLDYRFILLSDIDKCYKSYNKKNTVIDTIYNDNKKYIVWVKNVVEYCSPEYLLWLHDLKGAANDDWLRYDTYIHELSVHNVYTFEFITILDKDAKHLKVGTIIVYPNKIITNNTSNDIISDFLTYIEELIYYHNSSIILAGYFLEFFENTILSEFISLSSEWAIINNCLVHLKSGHEAILFDASLFFQPSNKSNYVKYWTKKTLCYKNYFKDRNQLSKYIVKKDSEIIDRVCYLHAAVNNHITYLMDTFKISGFDFKFSGLLDVLLFGIFSRDNKDIFYPKRKSVINILTESIYADFYFISDINKLSKKIEYKNIFPIIIENYYPKGKPYFTHTPNEDRLSICLCEVTVCKDIKNPLLYSKKDINSRRFIGIFTSVDISTAVELRGYKIKIIGCLEWPEKFKILLSDSTYLESLLRERRTDLLHSYILKCNITEDIAIRYGIRNNLTIISFIVSYCRSYTYKLLNSHTYESCDIAKCKYNQAIYN</sequence>
<gene>
    <name evidence="7" type="primary">SWPV1-125</name>
</gene>
<comment type="subcellular location">
    <subcellularLocation>
        <location evidence="2">Host endosome</location>
    </subcellularLocation>
    <subcellularLocation>
        <location evidence="1">Virion membrane</location>
    </subcellularLocation>
</comment>
<evidence type="ECO:0000256" key="1">
    <source>
        <dbReference type="ARBA" id="ARBA00004182"/>
    </source>
</evidence>
<evidence type="ECO:0000256" key="4">
    <source>
        <dbReference type="ARBA" id="ARBA00023026"/>
    </source>
</evidence>
<evidence type="ECO:0000256" key="3">
    <source>
        <dbReference type="ARBA" id="ARBA00022844"/>
    </source>
</evidence>
<keyword evidence="5" id="KW-1039">Host endosome</keyword>
<accession>A0A1V0S825</accession>
<evidence type="ECO:0000256" key="6">
    <source>
        <dbReference type="ARBA" id="ARBA00023136"/>
    </source>
</evidence>
<dbReference type="EMBL" id="KX857216">
    <property type="protein sequence ID" value="ARF02719.1"/>
    <property type="molecule type" value="Genomic_DNA"/>
</dbReference>
<evidence type="ECO:0000256" key="2">
    <source>
        <dbReference type="ARBA" id="ARBA00004311"/>
    </source>
</evidence>
<proteinExistence type="predicted"/>
<dbReference type="GO" id="GO:0016032">
    <property type="term" value="P:viral process"/>
    <property type="evidence" value="ECO:0007669"/>
    <property type="project" value="InterPro"/>
</dbReference>
<organism evidence="7 8">
    <name type="scientific">Shearwaterpox virus</name>
    <dbReference type="NCBI Taxonomy" id="1974596"/>
    <lineage>
        <taxon>Viruses</taxon>
        <taxon>Varidnaviria</taxon>
        <taxon>Bamfordvirae</taxon>
        <taxon>Nucleocytoviricota</taxon>
        <taxon>Pokkesviricetes</taxon>
        <taxon>Chitovirales</taxon>
        <taxon>Poxviridae</taxon>
        <taxon>Chordopoxvirinae</taxon>
        <taxon>Avipoxvirus</taxon>
        <taxon>Avipoxvirus canarypox</taxon>
        <taxon>Canarypox virus</taxon>
    </lineage>
</organism>
<name>A0A1V0S825_CNPV</name>
<keyword evidence="6" id="KW-0472">Membrane</keyword>
<dbReference type="GO" id="GO:0044174">
    <property type="term" value="C:host cell endosome"/>
    <property type="evidence" value="ECO:0007669"/>
    <property type="project" value="UniProtKB-SubCell"/>
</dbReference>
<dbReference type="Pfam" id="PF03337">
    <property type="entry name" value="Pox_F12L"/>
    <property type="match status" value="1"/>
</dbReference>
<dbReference type="Proteomes" id="UP000315116">
    <property type="component" value="Segment"/>
</dbReference>
<evidence type="ECO:0000256" key="5">
    <source>
        <dbReference type="ARBA" id="ARBA00023046"/>
    </source>
</evidence>
<reference evidence="7 8" key="1">
    <citation type="journal article" date="2017" name="BMC Genomics">
        <title>Genomic characterization of two novel pathogenic avipoxviruses isolated from pacific shearwaters (Ardenna spp.).</title>
        <authorList>
            <person name="Sarker S."/>
            <person name="Das S."/>
            <person name="Lavers J.L."/>
            <person name="Hutton I."/>
            <person name="Helbig K."/>
            <person name="Imbery J."/>
            <person name="Upton C."/>
            <person name="Raidal S.R."/>
        </authorList>
    </citation>
    <scope>NUCLEOTIDE SEQUENCE [LARGE SCALE GENOMIC DNA]</scope>
    <source>
        <strain evidence="7 8">SWPV-1</strain>
    </source>
</reference>
<evidence type="ECO:0000313" key="7">
    <source>
        <dbReference type="EMBL" id="ARF02719.1"/>
    </source>
</evidence>
<dbReference type="InterPro" id="IPR005005">
    <property type="entry name" value="Poxvirus_F12L"/>
</dbReference>
<protein>
    <submittedName>
        <fullName evidence="7">SWPV1-125</fullName>
    </submittedName>
</protein>
<keyword evidence="3" id="KW-0946">Virion</keyword>
<evidence type="ECO:0000313" key="8">
    <source>
        <dbReference type="Proteomes" id="UP000315116"/>
    </source>
</evidence>
<dbReference type="GO" id="GO:0055036">
    <property type="term" value="C:virion membrane"/>
    <property type="evidence" value="ECO:0007669"/>
    <property type="project" value="UniProtKB-SubCell"/>
</dbReference>